<feature type="domain" description="Eukaryotic glycogen debranching enzyme N-terminal" evidence="1">
    <location>
        <begin position="23"/>
        <end position="110"/>
    </location>
</feature>
<dbReference type="InterPro" id="IPR032792">
    <property type="entry name" value="AGL_glucanoTrfase"/>
</dbReference>
<dbReference type="Pfam" id="PF14699">
    <property type="entry name" value="hGDE_N"/>
    <property type="match status" value="1"/>
</dbReference>
<gene>
    <name evidence="3" type="ORF">JVT61DRAFT_4218</name>
</gene>
<evidence type="ECO:0000313" key="4">
    <source>
        <dbReference type="Proteomes" id="UP000683000"/>
    </source>
</evidence>
<dbReference type="OrthoDB" id="10248904at2759"/>
<comment type="caution">
    <text evidence="3">The sequence shown here is derived from an EMBL/GenBank/DDBJ whole genome shotgun (WGS) entry which is preliminary data.</text>
</comment>
<keyword evidence="4" id="KW-1185">Reference proteome</keyword>
<dbReference type="AlphaFoldDB" id="A0A8I2YPJ6"/>
<dbReference type="InterPro" id="IPR029436">
    <property type="entry name" value="AGL_euk_N"/>
</dbReference>
<dbReference type="GO" id="GO:0004135">
    <property type="term" value="F:amylo-alpha-1,6-glucosidase activity"/>
    <property type="evidence" value="ECO:0007669"/>
    <property type="project" value="InterPro"/>
</dbReference>
<proteinExistence type="predicted"/>
<reference evidence="3" key="1">
    <citation type="submission" date="2021-03" db="EMBL/GenBank/DDBJ databases">
        <title>Evolutionary innovations through gain and loss of genes in the ectomycorrhizal Boletales.</title>
        <authorList>
            <person name="Wu G."/>
            <person name="Miyauchi S."/>
            <person name="Morin E."/>
            <person name="Yang Z.-L."/>
            <person name="Xu J."/>
            <person name="Martin F.M."/>
        </authorList>
    </citation>
    <scope>NUCLEOTIDE SEQUENCE</scope>
    <source>
        <strain evidence="3">BR01</strain>
    </source>
</reference>
<dbReference type="Gene3D" id="3.20.20.80">
    <property type="entry name" value="Glycosidases"/>
    <property type="match status" value="1"/>
</dbReference>
<dbReference type="EMBL" id="JAGFBS010000017">
    <property type="protein sequence ID" value="KAG6374833.1"/>
    <property type="molecule type" value="Genomic_DNA"/>
</dbReference>
<accession>A0A8I2YPJ6</accession>
<dbReference type="Proteomes" id="UP000683000">
    <property type="component" value="Unassembled WGS sequence"/>
</dbReference>
<dbReference type="Pfam" id="PF14701">
    <property type="entry name" value="hDGE_amylase"/>
    <property type="match status" value="1"/>
</dbReference>
<dbReference type="InterPro" id="IPR010401">
    <property type="entry name" value="AGL/Gdb1"/>
</dbReference>
<evidence type="ECO:0000313" key="3">
    <source>
        <dbReference type="EMBL" id="KAG6374833.1"/>
    </source>
</evidence>
<dbReference type="PANTHER" id="PTHR10569:SF2">
    <property type="entry name" value="GLYCOGEN DEBRANCHING ENZYME"/>
    <property type="match status" value="1"/>
</dbReference>
<dbReference type="PANTHER" id="PTHR10569">
    <property type="entry name" value="GLYCOGEN DEBRANCHING ENZYME"/>
    <property type="match status" value="1"/>
</dbReference>
<name>A0A8I2YPJ6_9AGAM</name>
<organism evidence="3 4">
    <name type="scientific">Boletus reticuloceps</name>
    <dbReference type="NCBI Taxonomy" id="495285"/>
    <lineage>
        <taxon>Eukaryota</taxon>
        <taxon>Fungi</taxon>
        <taxon>Dikarya</taxon>
        <taxon>Basidiomycota</taxon>
        <taxon>Agaricomycotina</taxon>
        <taxon>Agaricomycetes</taxon>
        <taxon>Agaricomycetidae</taxon>
        <taxon>Boletales</taxon>
        <taxon>Boletineae</taxon>
        <taxon>Boletaceae</taxon>
        <taxon>Boletoideae</taxon>
        <taxon>Boletus</taxon>
    </lineage>
</organism>
<dbReference type="GO" id="GO:0005980">
    <property type="term" value="P:glycogen catabolic process"/>
    <property type="evidence" value="ECO:0007669"/>
    <property type="project" value="InterPro"/>
</dbReference>
<sequence length="360" mass="40041">MAGPTNSDQRYIRLPPTYAPYILRVSLDAGTPASKNGVFKTNFPLDGGLFERDKFAERRLHIDFSKPIQVDLPISHAGAFVYWVEYDGDFPGQRIKGREGYFNIDPILRVPARSPILSADLKPLLPSEKGAQILPDYVNLPLDGIAMLTVVSKWMGPIAQWKKHFQEASDRGYTMLHWTPLQVRGASDSPYSIKDQKNYDLRIFDIPVEPLAAASIVEDTLRVAKEEYGLLSLTDVVLNHTASDSKWLIHHPEAGYSPSNTPNLTPALELDDAIVEFSGSLQGSGLPTHVTSQKDIDTLMVALEQHLKSKELWQFYILDVQEEMAAILSALSSNPIAPGMARISMENLHPQLPTLYGHLA</sequence>
<dbReference type="GO" id="GO:0004134">
    <property type="term" value="F:4-alpha-glucanotransferase activity"/>
    <property type="evidence" value="ECO:0007669"/>
    <property type="project" value="InterPro"/>
</dbReference>
<feature type="domain" description="Glycogen debranching enzyme glucanotransferase" evidence="2">
    <location>
        <begin position="139"/>
        <end position="334"/>
    </location>
</feature>
<protein>
    <submittedName>
        <fullName evidence="3">Uncharacterized protein</fullName>
    </submittedName>
</protein>
<dbReference type="SUPFAM" id="SSF51445">
    <property type="entry name" value="(Trans)glycosidases"/>
    <property type="match status" value="1"/>
</dbReference>
<dbReference type="InterPro" id="IPR017853">
    <property type="entry name" value="GH"/>
</dbReference>
<evidence type="ECO:0000259" key="2">
    <source>
        <dbReference type="Pfam" id="PF14701"/>
    </source>
</evidence>
<evidence type="ECO:0000259" key="1">
    <source>
        <dbReference type="Pfam" id="PF14699"/>
    </source>
</evidence>